<dbReference type="InterPro" id="IPR005358">
    <property type="entry name" value="Puta_zinc/iron-chelating_dom"/>
</dbReference>
<dbReference type="HAMAP" id="MF_00676">
    <property type="entry name" value="UPF0260"/>
    <property type="match status" value="1"/>
</dbReference>
<dbReference type="EMBL" id="CP046565">
    <property type="protein sequence ID" value="QJD30896.1"/>
    <property type="molecule type" value="Genomic_DNA"/>
</dbReference>
<dbReference type="RefSeq" id="WP_169604172.1">
    <property type="nucleotide sequence ID" value="NZ_CP046565.1"/>
</dbReference>
<evidence type="ECO:0000256" key="1">
    <source>
        <dbReference type="HAMAP-Rule" id="MF_00676"/>
    </source>
</evidence>
<dbReference type="PIRSF" id="PIRSF006173">
    <property type="entry name" value="UCP006173"/>
    <property type="match status" value="1"/>
</dbReference>
<evidence type="ECO:0000313" key="3">
    <source>
        <dbReference type="Proteomes" id="UP000503004"/>
    </source>
</evidence>
<keyword evidence="3" id="KW-1185">Reference proteome</keyword>
<reference evidence="3" key="1">
    <citation type="submission" date="2019-12" db="EMBL/GenBank/DDBJ databases">
        <authorList>
            <person name="Awala S.I."/>
            <person name="Rhee S.K."/>
        </authorList>
    </citation>
    <scope>NUCLEOTIDE SEQUENCE [LARGE SCALE GENOMIC DNA]</scope>
    <source>
        <strain evidence="3">IM1</strain>
    </source>
</reference>
<dbReference type="InterPro" id="IPR008228">
    <property type="entry name" value="UCP006173"/>
</dbReference>
<dbReference type="AlphaFoldDB" id="A0A858QB40"/>
<organism evidence="2 3">
    <name type="scientific">Methylococcus geothermalis</name>
    <dbReference type="NCBI Taxonomy" id="2681310"/>
    <lineage>
        <taxon>Bacteria</taxon>
        <taxon>Pseudomonadati</taxon>
        <taxon>Pseudomonadota</taxon>
        <taxon>Gammaproteobacteria</taxon>
        <taxon>Methylococcales</taxon>
        <taxon>Methylococcaceae</taxon>
        <taxon>Methylococcus</taxon>
    </lineage>
</organism>
<dbReference type="Proteomes" id="UP000503004">
    <property type="component" value="Chromosome"/>
</dbReference>
<dbReference type="KEGG" id="metu:GNH96_13605"/>
<dbReference type="Pfam" id="PF03692">
    <property type="entry name" value="CxxCxxCC"/>
    <property type="match status" value="1"/>
</dbReference>
<accession>A0A858QB40</accession>
<name>A0A858QB40_9GAMM</name>
<dbReference type="PANTHER" id="PTHR37421">
    <property type="entry name" value="UPF0260 PROTEIN YCGN"/>
    <property type="match status" value="1"/>
</dbReference>
<gene>
    <name evidence="2" type="ORF">GNH96_13605</name>
</gene>
<sequence>MDAAVPFWRAKALADLSDTEWESLCDGCGKCCLHKLEDEDTGEILYTRVACRLLDIAACRCTGYEDRFRLVPDCVNLRQVPDQFHWLPASCAYRLLSEGRPLPDWHPLESGAADSVHRAGQSVRRFAVSETVVERIEDHVIEGLGDAV</sequence>
<comment type="similarity">
    <text evidence="1">Belongs to the UPF0260 family.</text>
</comment>
<dbReference type="NCBIfam" id="NF003501">
    <property type="entry name" value="PRK05170.1-5"/>
    <property type="match status" value="1"/>
</dbReference>
<dbReference type="PANTHER" id="PTHR37421:SF1">
    <property type="entry name" value="UPF0260 PROTEIN YCGN"/>
    <property type="match status" value="1"/>
</dbReference>
<protein>
    <recommendedName>
        <fullName evidence="1">UPF0260 protein GNH96_13605</fullName>
    </recommendedName>
</protein>
<proteinExistence type="inferred from homology"/>
<dbReference type="NCBIfam" id="NF003507">
    <property type="entry name" value="PRK05170.2-5"/>
    <property type="match status" value="1"/>
</dbReference>
<evidence type="ECO:0000313" key="2">
    <source>
        <dbReference type="EMBL" id="QJD30896.1"/>
    </source>
</evidence>